<dbReference type="Proteomes" id="UP000824120">
    <property type="component" value="Chromosome 6"/>
</dbReference>
<name>A0A9J5YH06_SOLCO</name>
<sequence length="78" mass="8754">MTCVPMLSLDIVRCPCLIEQCVDDGTIGAGFRLWYLQYERLLIGKPILDVDVLSGFVHFDGTNIVMSRGLFKLHILAL</sequence>
<comment type="caution">
    <text evidence="1">The sequence shown here is derived from an EMBL/GenBank/DDBJ whole genome shotgun (WGS) entry which is preliminary data.</text>
</comment>
<evidence type="ECO:0000313" key="2">
    <source>
        <dbReference type="Proteomes" id="UP000824120"/>
    </source>
</evidence>
<keyword evidence="2" id="KW-1185">Reference proteome</keyword>
<accession>A0A9J5YH06</accession>
<protein>
    <submittedName>
        <fullName evidence="1">Uncharacterized protein</fullName>
    </submittedName>
</protein>
<dbReference type="AlphaFoldDB" id="A0A9J5YH06"/>
<proteinExistence type="predicted"/>
<organism evidence="1 2">
    <name type="scientific">Solanum commersonii</name>
    <name type="common">Commerson's wild potato</name>
    <name type="synonym">Commerson's nightshade</name>
    <dbReference type="NCBI Taxonomy" id="4109"/>
    <lineage>
        <taxon>Eukaryota</taxon>
        <taxon>Viridiplantae</taxon>
        <taxon>Streptophyta</taxon>
        <taxon>Embryophyta</taxon>
        <taxon>Tracheophyta</taxon>
        <taxon>Spermatophyta</taxon>
        <taxon>Magnoliopsida</taxon>
        <taxon>eudicotyledons</taxon>
        <taxon>Gunneridae</taxon>
        <taxon>Pentapetalae</taxon>
        <taxon>asterids</taxon>
        <taxon>lamiids</taxon>
        <taxon>Solanales</taxon>
        <taxon>Solanaceae</taxon>
        <taxon>Solanoideae</taxon>
        <taxon>Solaneae</taxon>
        <taxon>Solanum</taxon>
    </lineage>
</organism>
<gene>
    <name evidence="1" type="ORF">H5410_030711</name>
</gene>
<dbReference type="EMBL" id="JACXVP010000006">
    <property type="protein sequence ID" value="KAG5599341.1"/>
    <property type="molecule type" value="Genomic_DNA"/>
</dbReference>
<reference evidence="1 2" key="1">
    <citation type="submission" date="2020-09" db="EMBL/GenBank/DDBJ databases">
        <title>De no assembly of potato wild relative species, Solanum commersonii.</title>
        <authorList>
            <person name="Cho K."/>
        </authorList>
    </citation>
    <scope>NUCLEOTIDE SEQUENCE [LARGE SCALE GENOMIC DNA]</scope>
    <source>
        <strain evidence="1">LZ3.2</strain>
        <tissue evidence="1">Leaf</tissue>
    </source>
</reference>
<evidence type="ECO:0000313" key="1">
    <source>
        <dbReference type="EMBL" id="KAG5599341.1"/>
    </source>
</evidence>